<protein>
    <submittedName>
        <fullName evidence="1">Uncharacterized protein</fullName>
    </submittedName>
</protein>
<comment type="caution">
    <text evidence="1">The sequence shown here is derived from an EMBL/GenBank/DDBJ whole genome shotgun (WGS) entry which is preliminary data.</text>
</comment>
<keyword evidence="2" id="KW-1185">Reference proteome</keyword>
<evidence type="ECO:0000313" key="2">
    <source>
        <dbReference type="Proteomes" id="UP000614287"/>
    </source>
</evidence>
<dbReference type="RefSeq" id="WP_189493709.1">
    <property type="nucleotide sequence ID" value="NZ_BMZG01000011.1"/>
</dbReference>
<name>A0A8J3FZW4_9BURK</name>
<gene>
    <name evidence="1" type="ORF">GCM10009007_18770</name>
</gene>
<dbReference type="EMBL" id="BMZG01000011">
    <property type="protein sequence ID" value="GHA78109.1"/>
    <property type="molecule type" value="Genomic_DNA"/>
</dbReference>
<dbReference type="AlphaFoldDB" id="A0A8J3FZW4"/>
<dbReference type="Proteomes" id="UP000614287">
    <property type="component" value="Unassembled WGS sequence"/>
</dbReference>
<proteinExistence type="predicted"/>
<sequence length="307" mass="32884">MSIFDEVMNDLGLGSVLGGALGETLGGYVAGQIAQRIPMSQLPMVRHGARAINDLLHGDIAGALNEAVNAGVLNRLFDHAGIAVGEYDRFNSKTEYLAYKSLFEHEQLLDAHINLRLGKKNLFLIEFSDEASSLAASGLMGGVGGMANTALNVGLGYLLGNQPTSSPATGTGLTSVFNLLAADVSYSAIGIEGDKVKLGSSVADRITGATATEVRVTTFDDENGTIKRWFKAKASQAAHSDGTVGVMSDYLLRMRILHSFADDESNQGGFEETLLLRPNTIEHELSRREQAVSEFTMTFTQIDTFME</sequence>
<accession>A0A8J3FZW4</accession>
<reference evidence="1" key="2">
    <citation type="submission" date="2020-09" db="EMBL/GenBank/DDBJ databases">
        <authorList>
            <person name="Sun Q."/>
            <person name="Kim S."/>
        </authorList>
    </citation>
    <scope>NUCLEOTIDE SEQUENCE</scope>
    <source>
        <strain evidence="1">KCTC 32501</strain>
    </source>
</reference>
<evidence type="ECO:0000313" key="1">
    <source>
        <dbReference type="EMBL" id="GHA78109.1"/>
    </source>
</evidence>
<reference evidence="1" key="1">
    <citation type="journal article" date="2014" name="Int. J. Syst. Evol. Microbiol.">
        <title>Complete genome sequence of Corynebacterium casei LMG S-19264T (=DSM 44701T), isolated from a smear-ripened cheese.</title>
        <authorList>
            <consortium name="US DOE Joint Genome Institute (JGI-PGF)"/>
            <person name="Walter F."/>
            <person name="Albersmeier A."/>
            <person name="Kalinowski J."/>
            <person name="Ruckert C."/>
        </authorList>
    </citation>
    <scope>NUCLEOTIDE SEQUENCE</scope>
    <source>
        <strain evidence="1">KCTC 32501</strain>
    </source>
</reference>
<organism evidence="1 2">
    <name type="scientific">Formosimonas limnophila</name>
    <dbReference type="NCBI Taxonomy" id="1384487"/>
    <lineage>
        <taxon>Bacteria</taxon>
        <taxon>Pseudomonadati</taxon>
        <taxon>Pseudomonadota</taxon>
        <taxon>Betaproteobacteria</taxon>
        <taxon>Burkholderiales</taxon>
        <taxon>Burkholderiaceae</taxon>
        <taxon>Formosimonas</taxon>
    </lineage>
</organism>